<protein>
    <submittedName>
        <fullName evidence="9">ATP-dependent Clp protease ATP-binding subunit</fullName>
    </submittedName>
</protein>
<dbReference type="Pfam" id="PF02861">
    <property type="entry name" value="Clp_N"/>
    <property type="match status" value="1"/>
</dbReference>
<evidence type="ECO:0000256" key="1">
    <source>
        <dbReference type="ARBA" id="ARBA00022737"/>
    </source>
</evidence>
<dbReference type="InterPro" id="IPR019489">
    <property type="entry name" value="Clp_ATPase_C"/>
</dbReference>
<dbReference type="SUPFAM" id="SSF81923">
    <property type="entry name" value="Double Clp-N motif"/>
    <property type="match status" value="1"/>
</dbReference>
<dbReference type="InterPro" id="IPR018368">
    <property type="entry name" value="ClpA/B_CS1"/>
</dbReference>
<dbReference type="GO" id="GO:0008233">
    <property type="term" value="F:peptidase activity"/>
    <property type="evidence" value="ECO:0007669"/>
    <property type="project" value="UniProtKB-KW"/>
</dbReference>
<evidence type="ECO:0000256" key="5">
    <source>
        <dbReference type="PROSITE-ProRule" id="PRU01251"/>
    </source>
</evidence>
<dbReference type="InterPro" id="IPR003959">
    <property type="entry name" value="ATPase_AAA_core"/>
</dbReference>
<dbReference type="EMBL" id="JBBMER010000004">
    <property type="protein sequence ID" value="MEQ2379771.1"/>
    <property type="molecule type" value="Genomic_DNA"/>
</dbReference>
<dbReference type="RefSeq" id="WP_055175960.1">
    <property type="nucleotide sequence ID" value="NZ_DAWDOP010000033.1"/>
</dbReference>
<dbReference type="InterPro" id="IPR004176">
    <property type="entry name" value="Clp_R_N"/>
</dbReference>
<dbReference type="CDD" id="cd19499">
    <property type="entry name" value="RecA-like_ClpB_Hsp104-like"/>
    <property type="match status" value="1"/>
</dbReference>
<evidence type="ECO:0000256" key="3">
    <source>
        <dbReference type="ARBA" id="ARBA00022840"/>
    </source>
</evidence>
<dbReference type="CDD" id="cd00009">
    <property type="entry name" value="AAA"/>
    <property type="match status" value="1"/>
</dbReference>
<evidence type="ECO:0000256" key="7">
    <source>
        <dbReference type="SAM" id="Coils"/>
    </source>
</evidence>
<dbReference type="InterPro" id="IPR027417">
    <property type="entry name" value="P-loop_NTPase"/>
</dbReference>
<dbReference type="InterPro" id="IPR050130">
    <property type="entry name" value="ClpA_ClpB"/>
</dbReference>
<organism evidence="9 10">
    <name type="scientific">[Lactobacillus] rogosae</name>
    <dbReference type="NCBI Taxonomy" id="706562"/>
    <lineage>
        <taxon>Bacteria</taxon>
        <taxon>Bacillati</taxon>
        <taxon>Bacillota</taxon>
        <taxon>Clostridia</taxon>
        <taxon>Lachnospirales</taxon>
        <taxon>Lachnospiraceae</taxon>
        <taxon>Lachnospira</taxon>
    </lineage>
</organism>
<comment type="similarity">
    <text evidence="6">Belongs to the ClpA/ClpB family.</text>
</comment>
<dbReference type="InterPro" id="IPR041546">
    <property type="entry name" value="ClpA/ClpB_AAA_lid"/>
</dbReference>
<dbReference type="Gene3D" id="1.10.8.60">
    <property type="match status" value="2"/>
</dbReference>
<gene>
    <name evidence="9" type="ORF">WMO14_07745</name>
</gene>
<reference evidence="9 10" key="1">
    <citation type="submission" date="2024-03" db="EMBL/GenBank/DDBJ databases">
        <title>Human intestinal bacterial collection.</title>
        <authorList>
            <person name="Pauvert C."/>
            <person name="Hitch T.C.A."/>
            <person name="Clavel T."/>
        </authorList>
    </citation>
    <scope>NUCLEOTIDE SEQUENCE [LARGE SCALE GENOMIC DNA]</scope>
    <source>
        <strain evidence="9 10">CLA-AA-H255</strain>
    </source>
</reference>
<dbReference type="SMART" id="SM01086">
    <property type="entry name" value="ClpB_D2-small"/>
    <property type="match status" value="1"/>
</dbReference>
<dbReference type="InterPro" id="IPR028299">
    <property type="entry name" value="ClpA/B_CS2"/>
</dbReference>
<dbReference type="Gene3D" id="1.10.1780.10">
    <property type="entry name" value="Clp, N-terminal domain"/>
    <property type="match status" value="1"/>
</dbReference>
<dbReference type="GO" id="GO:0005524">
    <property type="term" value="F:ATP binding"/>
    <property type="evidence" value="ECO:0007669"/>
    <property type="project" value="UniProtKB-KW"/>
</dbReference>
<keyword evidence="1 5" id="KW-0677">Repeat</keyword>
<dbReference type="InterPro" id="IPR003593">
    <property type="entry name" value="AAA+_ATPase"/>
</dbReference>
<dbReference type="PRINTS" id="PR00300">
    <property type="entry name" value="CLPPROTEASEA"/>
</dbReference>
<dbReference type="Pfam" id="PF17871">
    <property type="entry name" value="AAA_lid_9"/>
    <property type="match status" value="1"/>
</dbReference>
<proteinExistence type="inferred from homology"/>
<dbReference type="Pfam" id="PF00004">
    <property type="entry name" value="AAA"/>
    <property type="match status" value="1"/>
</dbReference>
<evidence type="ECO:0000313" key="10">
    <source>
        <dbReference type="Proteomes" id="UP001442364"/>
    </source>
</evidence>
<dbReference type="PROSITE" id="PS00870">
    <property type="entry name" value="CLPAB_1"/>
    <property type="match status" value="1"/>
</dbReference>
<keyword evidence="7" id="KW-0175">Coiled coil</keyword>
<evidence type="ECO:0000256" key="2">
    <source>
        <dbReference type="ARBA" id="ARBA00022741"/>
    </source>
</evidence>
<dbReference type="PANTHER" id="PTHR11638:SF18">
    <property type="entry name" value="HEAT SHOCK PROTEIN 104"/>
    <property type="match status" value="1"/>
</dbReference>
<comment type="caution">
    <text evidence="9">The sequence shown here is derived from an EMBL/GenBank/DDBJ whole genome shotgun (WGS) entry which is preliminary data.</text>
</comment>
<dbReference type="Pfam" id="PF10431">
    <property type="entry name" value="ClpB_D2-small"/>
    <property type="match status" value="1"/>
</dbReference>
<keyword evidence="3 6" id="KW-0067">ATP-binding</keyword>
<dbReference type="Gene3D" id="4.10.860.10">
    <property type="entry name" value="UVR domain"/>
    <property type="match status" value="1"/>
</dbReference>
<keyword evidence="9" id="KW-0378">Hydrolase</keyword>
<dbReference type="Proteomes" id="UP001442364">
    <property type="component" value="Unassembled WGS sequence"/>
</dbReference>
<name>A0ABV1BVK0_9FIRM</name>
<dbReference type="Pfam" id="PF07724">
    <property type="entry name" value="AAA_2"/>
    <property type="match status" value="1"/>
</dbReference>
<keyword evidence="2 6" id="KW-0547">Nucleotide-binding</keyword>
<sequence length="824" mass="92443">MQDKFTDKAKKVLEQAAFAAAVNGHSYIGSEHLLLGLIQVEDSLAYKVLQNNDVTETKVLNLIYQLIAPDNAVSVKEPAGYTPRVRKILTNSIEEAARFKADKVGTEHILIAIMKETESVASRLLNTMGVSIKKIYTELLEGMGEDVSRLKEDFQNGRIKAKDKKATTMLDQYSRDLTELARNKKLDPVIGREEEIQRVIQILSRRTKNNPCLIGEPGVGKTAVVEGLALRIVEGEVPSTIKDKRLVTLDLSGMVAGSKYRGEFEERIKRVIAEVRNAGNILLFLDEIHTIIGAGGAEGAIDASNILKPSLARGEIQLIGATTLEEYRKHIEKDAALERRFQPVKVEEPTEDEAIDILMGLRPKYEEHHNVVITDDAVRAAVKLSKRYINDRFLPDKAIDLIDEASSRTRLEAFVVPKDIKKLETQIDELSVKKEQAIKSEKYDEAAELKKQQTRKKNRLEKLRTSWQESIDGSDLTVDEEQIARTVSMWTKIPVAKIAEAESEKLMNLEKMLHNRVIGQDEAVTAVAKAIRRGRVGLKDPNRPIGSFLFLGPTGVGKTELSKALADCMFGTDNSLIRVDMSEYMEKHTVSKLIGSPPGYVGYDEGGQLSEKVRRNPYSVVLFDEVEKAHPDVFNVLLQVLDDGHITDSTGRVVDFKNTVIIMTSNAGAENIVAPKSLGFTSETSEEKEHEDMKSKVMEEVKRIFRPEFINRIDDIIVFHMLKKEQIGQIVDIMMRTVNNRIMEQMSLSVELDDEAKAYIVDKGYDSKYGARPLRRTIQNEIEDVMAEKILEGSIKAGNKVLVTVKDGKLNFSCKRGHNRNIHK</sequence>
<evidence type="ECO:0000259" key="8">
    <source>
        <dbReference type="PROSITE" id="PS51903"/>
    </source>
</evidence>
<keyword evidence="10" id="KW-1185">Reference proteome</keyword>
<accession>A0ABV1BVK0</accession>
<dbReference type="InterPro" id="IPR001270">
    <property type="entry name" value="ClpA/B"/>
</dbReference>
<keyword evidence="9" id="KW-0645">Protease</keyword>
<dbReference type="SMART" id="SM00382">
    <property type="entry name" value="AAA"/>
    <property type="match status" value="2"/>
</dbReference>
<feature type="domain" description="Clp R" evidence="8">
    <location>
        <begin position="2"/>
        <end position="145"/>
    </location>
</feature>
<dbReference type="InterPro" id="IPR036628">
    <property type="entry name" value="Clp_N_dom_sf"/>
</dbReference>
<dbReference type="PANTHER" id="PTHR11638">
    <property type="entry name" value="ATP-DEPENDENT CLP PROTEASE"/>
    <property type="match status" value="1"/>
</dbReference>
<dbReference type="GO" id="GO:0006508">
    <property type="term" value="P:proteolysis"/>
    <property type="evidence" value="ECO:0007669"/>
    <property type="project" value="UniProtKB-KW"/>
</dbReference>
<feature type="coiled-coil region" evidence="7">
    <location>
        <begin position="420"/>
        <end position="466"/>
    </location>
</feature>
<evidence type="ECO:0000313" key="9">
    <source>
        <dbReference type="EMBL" id="MEQ2379771.1"/>
    </source>
</evidence>
<dbReference type="PROSITE" id="PS00871">
    <property type="entry name" value="CLPAB_2"/>
    <property type="match status" value="1"/>
</dbReference>
<evidence type="ECO:0000256" key="4">
    <source>
        <dbReference type="ARBA" id="ARBA00023186"/>
    </source>
</evidence>
<dbReference type="Gene3D" id="3.40.50.300">
    <property type="entry name" value="P-loop containing nucleotide triphosphate hydrolases"/>
    <property type="match status" value="2"/>
</dbReference>
<dbReference type="SUPFAM" id="SSF52540">
    <property type="entry name" value="P-loop containing nucleoside triphosphate hydrolases"/>
    <property type="match status" value="2"/>
</dbReference>
<evidence type="ECO:0000256" key="6">
    <source>
        <dbReference type="RuleBase" id="RU004432"/>
    </source>
</evidence>
<keyword evidence="4 6" id="KW-0143">Chaperone</keyword>
<dbReference type="PROSITE" id="PS51903">
    <property type="entry name" value="CLP_R"/>
    <property type="match status" value="1"/>
</dbReference>